<feature type="transmembrane region" description="Helical" evidence="1">
    <location>
        <begin position="168"/>
        <end position="192"/>
    </location>
</feature>
<sequence>MNIPSIDETIKRPTTAINNHKVNLNTRLRPLYNKSSFNKGSPEKDNTYYSAFAFQNALNNKSLTRYSTSRYPNISSDGEGIYPISSLEKVSLQQPYTDSTVSSDPVYMNVEGFSQNGRHLSVGGQKNSAIISSKPSTVGVQRKMTTKRNIGTSKKSKIMEIIHNKSKVTLKCFCILILLLIPIVIFIIMIIYSSSLELDRPRDLSKNIPK</sequence>
<keyword evidence="1" id="KW-0812">Transmembrane</keyword>
<gene>
    <name evidence="2 4 5" type="ORF">SRAE_2000393800</name>
</gene>
<dbReference type="EMBL" id="LN609529">
    <property type="protein sequence ID" value="CEF69288.1"/>
    <property type="molecule type" value="Genomic_DNA"/>
</dbReference>
<dbReference type="CTD" id="36381658"/>
<dbReference type="WBParaSite" id="SRAE_2000393800.1">
    <property type="protein sequence ID" value="SRAE_2000393800.1"/>
    <property type="gene ID" value="WBGene00264165"/>
</dbReference>
<protein>
    <submittedName>
        <fullName evidence="2 4">Uncharacterized protein</fullName>
    </submittedName>
</protein>
<evidence type="ECO:0000313" key="3">
    <source>
        <dbReference type="Proteomes" id="UP000035682"/>
    </source>
</evidence>
<dbReference type="GeneID" id="36381658"/>
<evidence type="ECO:0000313" key="5">
    <source>
        <dbReference type="WormBase" id="SRAE_2000393800"/>
    </source>
</evidence>
<evidence type="ECO:0000256" key="1">
    <source>
        <dbReference type="SAM" id="Phobius"/>
    </source>
</evidence>
<dbReference type="WormBase" id="SRAE_2000393800">
    <property type="protein sequence ID" value="SRP01914"/>
    <property type="gene ID" value="WBGene00264165"/>
</dbReference>
<evidence type="ECO:0000313" key="4">
    <source>
        <dbReference type="WBParaSite" id="SRAE_2000393800.1"/>
    </source>
</evidence>
<keyword evidence="1" id="KW-1133">Transmembrane helix</keyword>
<evidence type="ECO:0000313" key="2">
    <source>
        <dbReference type="EMBL" id="CEF69288.1"/>
    </source>
</evidence>
<organism evidence="2">
    <name type="scientific">Strongyloides ratti</name>
    <name type="common">Parasitic roundworm</name>
    <dbReference type="NCBI Taxonomy" id="34506"/>
    <lineage>
        <taxon>Eukaryota</taxon>
        <taxon>Metazoa</taxon>
        <taxon>Ecdysozoa</taxon>
        <taxon>Nematoda</taxon>
        <taxon>Chromadorea</taxon>
        <taxon>Rhabditida</taxon>
        <taxon>Tylenchina</taxon>
        <taxon>Panagrolaimomorpha</taxon>
        <taxon>Strongyloidoidea</taxon>
        <taxon>Strongyloididae</taxon>
        <taxon>Strongyloides</taxon>
    </lineage>
</organism>
<accession>A0A090LM95</accession>
<dbReference type="RefSeq" id="XP_024508488.1">
    <property type="nucleotide sequence ID" value="XM_024642748.1"/>
</dbReference>
<keyword evidence="1" id="KW-0472">Membrane</keyword>
<reference evidence="2 3" key="1">
    <citation type="submission" date="2014-09" db="EMBL/GenBank/DDBJ databases">
        <authorList>
            <person name="Martin A.A."/>
        </authorList>
    </citation>
    <scope>NUCLEOTIDE SEQUENCE</scope>
    <source>
        <strain evidence="3">ED321</strain>
        <strain evidence="2">ED321 Heterogonic</strain>
    </source>
</reference>
<name>A0A090LM95_STRRB</name>
<dbReference type="Proteomes" id="UP000035682">
    <property type="component" value="Unplaced"/>
</dbReference>
<proteinExistence type="predicted"/>
<dbReference type="AlphaFoldDB" id="A0A090LM95"/>
<reference evidence="4" key="2">
    <citation type="submission" date="2020-12" db="UniProtKB">
        <authorList>
            <consortium name="WormBaseParasite"/>
        </authorList>
    </citation>
    <scope>IDENTIFICATION</scope>
</reference>
<keyword evidence="3" id="KW-1185">Reference proteome</keyword>